<dbReference type="AlphaFoldDB" id="A0A6N6MH59"/>
<dbReference type="Proteomes" id="UP000441523">
    <property type="component" value="Unassembled WGS sequence"/>
</dbReference>
<proteinExistence type="predicted"/>
<comment type="caution">
    <text evidence="1">The sequence shown here is derived from an EMBL/GenBank/DDBJ whole genome shotgun (WGS) entry which is preliminary data.</text>
</comment>
<dbReference type="EMBL" id="VZZJ01000059">
    <property type="protein sequence ID" value="KAB1068130.1"/>
    <property type="molecule type" value="Genomic_DNA"/>
</dbReference>
<accession>A0A6N6MH59</accession>
<sequence>MPLKTELSAMPFAVRVNALMACADHHLEQMDLLEDPDRTEPLTPWDRRQLTSHRSSLRRVLERAAEFGIRIGVVEE</sequence>
<name>A0A6N6MH59_9HYPH</name>
<keyword evidence="2" id="KW-1185">Reference proteome</keyword>
<gene>
    <name evidence="1" type="ORF">F6X51_27240</name>
</gene>
<organism evidence="1 2">
    <name type="scientific">Methylobacterium planeticum</name>
    <dbReference type="NCBI Taxonomy" id="2615211"/>
    <lineage>
        <taxon>Bacteria</taxon>
        <taxon>Pseudomonadati</taxon>
        <taxon>Pseudomonadota</taxon>
        <taxon>Alphaproteobacteria</taxon>
        <taxon>Hyphomicrobiales</taxon>
        <taxon>Methylobacteriaceae</taxon>
        <taxon>Methylobacterium</taxon>
    </lineage>
</organism>
<evidence type="ECO:0000313" key="2">
    <source>
        <dbReference type="Proteomes" id="UP000441523"/>
    </source>
</evidence>
<reference evidence="1 2" key="1">
    <citation type="submission" date="2019-09" db="EMBL/GenBank/DDBJ databases">
        <title>YIM 132548 draft genome.</title>
        <authorList>
            <person name="Jiang L."/>
        </authorList>
    </citation>
    <scope>NUCLEOTIDE SEQUENCE [LARGE SCALE GENOMIC DNA]</scope>
    <source>
        <strain evidence="1 2">YIM 132548</strain>
    </source>
</reference>
<evidence type="ECO:0000313" key="1">
    <source>
        <dbReference type="EMBL" id="KAB1068130.1"/>
    </source>
</evidence>
<protein>
    <submittedName>
        <fullName evidence="1">Uncharacterized protein</fullName>
    </submittedName>
</protein>